<dbReference type="PANTHER" id="PTHR45985:SF3">
    <property type="entry name" value="CHITIN DEACETYLASE-LIKE 4"/>
    <property type="match status" value="1"/>
</dbReference>
<dbReference type="EMBL" id="CAJNOO010000166">
    <property type="protein sequence ID" value="CAF0837285.1"/>
    <property type="molecule type" value="Genomic_DNA"/>
</dbReference>
<accession>A0A813V2G6</accession>
<dbReference type="OrthoDB" id="504708at2759"/>
<keyword evidence="1" id="KW-0472">Membrane</keyword>
<dbReference type="InterPro" id="IPR011330">
    <property type="entry name" value="Glyco_hydro/deAcase_b/a-brl"/>
</dbReference>
<reference evidence="2" key="1">
    <citation type="submission" date="2021-02" db="EMBL/GenBank/DDBJ databases">
        <authorList>
            <person name="Nowell W R."/>
        </authorList>
    </citation>
    <scope>NUCLEOTIDE SEQUENCE</scope>
</reference>
<name>A0A813V2G6_9BILA</name>
<dbReference type="InterPro" id="IPR052740">
    <property type="entry name" value="CE4"/>
</dbReference>
<dbReference type="Proteomes" id="UP000663882">
    <property type="component" value="Unassembled WGS sequence"/>
</dbReference>
<sequence>MFVILILFLDSCLSNEKSYIDIESCDSNRCRLPYCYCSNQTIPNGLTIRNTPQFIAITINGPTDEKTYNLLKEIFFSNKYYNPDGCPISGTIFLKSHIETNYCLLGKILQYGNIELSITSNSSECPTVDCRIKEKNDKSPYVPWRSYRFYNETIDYRRTIAKLIGIHSSSIVGYRSPNYEINNNQLHWHILREHKFLYDSTLITQEWDVPYYQQQQPSPLTWPHTMDFAANYDCSQGCYKQSFPGLWTIPIHMYQDLQGNNCTTIGSSHCRISRTKDKFFQYLKYNFNRHLHSNHAPFIMAFDNYWLNEPYSLWRIEGLKLFIEHILRYHFNDVYFVRIIDIINWMKQPVGLEQMKENYLSNIEIKSICNKQINIDNDQECFNEKQIESSKSNMITNNRSLLILFNTISEPLFRSNIVFYSTISCCSFIILTFLYDRFFIS</sequence>
<comment type="caution">
    <text evidence="2">The sequence shown here is derived from an EMBL/GenBank/DDBJ whole genome shotgun (WGS) entry which is preliminary data.</text>
</comment>
<evidence type="ECO:0000256" key="1">
    <source>
        <dbReference type="SAM" id="Phobius"/>
    </source>
</evidence>
<gene>
    <name evidence="2" type="ORF">RFH988_LOCUS5751</name>
</gene>
<organism evidence="2 3">
    <name type="scientific">Rotaria sordida</name>
    <dbReference type="NCBI Taxonomy" id="392033"/>
    <lineage>
        <taxon>Eukaryota</taxon>
        <taxon>Metazoa</taxon>
        <taxon>Spiralia</taxon>
        <taxon>Gnathifera</taxon>
        <taxon>Rotifera</taxon>
        <taxon>Eurotatoria</taxon>
        <taxon>Bdelloidea</taxon>
        <taxon>Philodinida</taxon>
        <taxon>Philodinidae</taxon>
        <taxon>Rotaria</taxon>
    </lineage>
</organism>
<keyword evidence="1" id="KW-0812">Transmembrane</keyword>
<evidence type="ECO:0000313" key="2">
    <source>
        <dbReference type="EMBL" id="CAF0837285.1"/>
    </source>
</evidence>
<dbReference type="PANTHER" id="PTHR45985">
    <property type="match status" value="1"/>
</dbReference>
<evidence type="ECO:0000313" key="3">
    <source>
        <dbReference type="Proteomes" id="UP000663882"/>
    </source>
</evidence>
<dbReference type="AlphaFoldDB" id="A0A813V2G6"/>
<proteinExistence type="predicted"/>
<protein>
    <submittedName>
        <fullName evidence="2">Uncharacterized protein</fullName>
    </submittedName>
</protein>
<keyword evidence="1" id="KW-1133">Transmembrane helix</keyword>
<dbReference type="GO" id="GO:0005975">
    <property type="term" value="P:carbohydrate metabolic process"/>
    <property type="evidence" value="ECO:0007669"/>
    <property type="project" value="InterPro"/>
</dbReference>
<dbReference type="Gene3D" id="3.20.20.370">
    <property type="entry name" value="Glycoside hydrolase/deacetylase"/>
    <property type="match status" value="1"/>
</dbReference>
<dbReference type="SUPFAM" id="SSF88713">
    <property type="entry name" value="Glycoside hydrolase/deacetylase"/>
    <property type="match status" value="1"/>
</dbReference>
<feature type="transmembrane region" description="Helical" evidence="1">
    <location>
        <begin position="417"/>
        <end position="435"/>
    </location>
</feature>